<accession>A0A367GQQ0</accession>
<evidence type="ECO:0008006" key="4">
    <source>
        <dbReference type="Google" id="ProtNLM"/>
    </source>
</evidence>
<dbReference type="OrthoDB" id="1493187at2"/>
<gene>
    <name evidence="2" type="ORF">DJ568_08390</name>
</gene>
<dbReference type="InterPro" id="IPR019861">
    <property type="entry name" value="PorP/SprF_Bacteroidetes"/>
</dbReference>
<feature type="chain" id="PRO_5016908833" description="Type IX secretion system membrane protein PorP/SprF" evidence="1">
    <location>
        <begin position="30"/>
        <end position="313"/>
    </location>
</feature>
<sequence length="313" mass="33926">MKPFLSKQYAKIITTASVVILLFNNTANAQINSDYSQYMDNLTPVNAAYSLLDKAGSLNTVVRKQFTGIPGAPTTVLFNANLPVESIGGTIGAIVKNDGIGNQNLTDVNLFFAKSVQLTTQNFLAVSLNAGVRRFVVDNTSLSPYADPTFPYDVRETRPNLGFGVMFYSSKYYIGLSLPTLTINQLGSSETDNNNTNFRSTYYLTGAYLATLNEDVKFKPATLIAVTNSLPVRVNVSGTFYLKEMLGLGANYLRDGDGSQFAGIVSFNFSSVRLGYSYQFSGASSGLVVANNAIHEVTLNYRFGNTSGTPKLL</sequence>
<feature type="signal peptide" evidence="1">
    <location>
        <begin position="1"/>
        <end position="29"/>
    </location>
</feature>
<evidence type="ECO:0000313" key="2">
    <source>
        <dbReference type="EMBL" id="RCH55196.1"/>
    </source>
</evidence>
<reference evidence="2 3" key="1">
    <citation type="submission" date="2018-05" db="EMBL/GenBank/DDBJ databases">
        <title>Mucilaginibacter hurinus sp. nov., isolated from briquette warehouse soil.</title>
        <authorList>
            <person name="Choi L."/>
        </authorList>
    </citation>
    <scope>NUCLEOTIDE SEQUENCE [LARGE SCALE GENOMIC DNA]</scope>
    <source>
        <strain evidence="2 3">ZR32</strain>
    </source>
</reference>
<evidence type="ECO:0000313" key="3">
    <source>
        <dbReference type="Proteomes" id="UP000253209"/>
    </source>
</evidence>
<organism evidence="2 3">
    <name type="scientific">Mucilaginibacter hurinus</name>
    <dbReference type="NCBI Taxonomy" id="2201324"/>
    <lineage>
        <taxon>Bacteria</taxon>
        <taxon>Pseudomonadati</taxon>
        <taxon>Bacteroidota</taxon>
        <taxon>Sphingobacteriia</taxon>
        <taxon>Sphingobacteriales</taxon>
        <taxon>Sphingobacteriaceae</taxon>
        <taxon>Mucilaginibacter</taxon>
    </lineage>
</organism>
<name>A0A367GQQ0_9SPHI</name>
<protein>
    <recommendedName>
        <fullName evidence="4">Type IX secretion system membrane protein PorP/SprF</fullName>
    </recommendedName>
</protein>
<dbReference type="AlphaFoldDB" id="A0A367GQQ0"/>
<evidence type="ECO:0000256" key="1">
    <source>
        <dbReference type="SAM" id="SignalP"/>
    </source>
</evidence>
<dbReference type="Proteomes" id="UP000253209">
    <property type="component" value="Unassembled WGS sequence"/>
</dbReference>
<keyword evidence="3" id="KW-1185">Reference proteome</keyword>
<comment type="caution">
    <text evidence="2">The sequence shown here is derived from an EMBL/GenBank/DDBJ whole genome shotgun (WGS) entry which is preliminary data.</text>
</comment>
<keyword evidence="1" id="KW-0732">Signal</keyword>
<dbReference type="EMBL" id="QGDC01000004">
    <property type="protein sequence ID" value="RCH55196.1"/>
    <property type="molecule type" value="Genomic_DNA"/>
</dbReference>
<dbReference type="RefSeq" id="WP_114004818.1">
    <property type="nucleotide sequence ID" value="NZ_QGDC01000004.1"/>
</dbReference>
<dbReference type="Pfam" id="PF11751">
    <property type="entry name" value="PorP_SprF"/>
    <property type="match status" value="1"/>
</dbReference>
<dbReference type="NCBIfam" id="TIGR03519">
    <property type="entry name" value="T9SS_PorP_fam"/>
    <property type="match status" value="1"/>
</dbReference>
<proteinExistence type="predicted"/>